<gene>
    <name evidence="1" type="ORF">JOL79_06975</name>
</gene>
<dbReference type="AlphaFoldDB" id="A0A941AH02"/>
<dbReference type="Proteomes" id="UP000674234">
    <property type="component" value="Unassembled WGS sequence"/>
</dbReference>
<reference evidence="1" key="1">
    <citation type="submission" date="2021-02" db="EMBL/GenBank/DDBJ databases">
        <title>Draft genome sequence of Microbispora sp. RL4-1S isolated from rice leaves in Thailand.</title>
        <authorList>
            <person name="Muangham S."/>
            <person name="Duangmal K."/>
        </authorList>
    </citation>
    <scope>NUCLEOTIDE SEQUENCE</scope>
    <source>
        <strain evidence="1">RL4-1S</strain>
    </source>
</reference>
<name>A0A941AH02_9ACTN</name>
<keyword evidence="2" id="KW-1185">Reference proteome</keyword>
<organism evidence="1 2">
    <name type="scientific">Microbispora oryzae</name>
    <dbReference type="NCBI Taxonomy" id="2806554"/>
    <lineage>
        <taxon>Bacteria</taxon>
        <taxon>Bacillati</taxon>
        <taxon>Actinomycetota</taxon>
        <taxon>Actinomycetes</taxon>
        <taxon>Streptosporangiales</taxon>
        <taxon>Streptosporangiaceae</taxon>
        <taxon>Microbispora</taxon>
    </lineage>
</organism>
<dbReference type="EMBL" id="JAFCNB010000003">
    <property type="protein sequence ID" value="MBP2703541.1"/>
    <property type="molecule type" value="Genomic_DNA"/>
</dbReference>
<accession>A0A941AH02</accession>
<protein>
    <submittedName>
        <fullName evidence="1">Uncharacterized protein</fullName>
    </submittedName>
</protein>
<evidence type="ECO:0000313" key="1">
    <source>
        <dbReference type="EMBL" id="MBP2703541.1"/>
    </source>
</evidence>
<comment type="caution">
    <text evidence="1">The sequence shown here is derived from an EMBL/GenBank/DDBJ whole genome shotgun (WGS) entry which is preliminary data.</text>
</comment>
<evidence type="ECO:0000313" key="2">
    <source>
        <dbReference type="Proteomes" id="UP000674234"/>
    </source>
</evidence>
<sequence length="329" mass="32903">MARCGCSGTCACNFAAGPGITLAGTGSTADPVVISATPAPVDCDDVRPCISAGPGAAYNAATGVISARISTDPGNALINGGDGGLYTPNSGGGGGLTSVAVQDTPCIDLGGLGTAGQPLTAAPIVDAAAGNLLACTPSGMRAALAVGACGLSGNGSAASPLAAKVQAWPYTCPVDANAGGVYCDSTGNLRGEPRGKTFYQQDSLNQTLSSTAVPSGFDNVIVTRNLSVTNPDPCRPMFCIFEVEVDVDFDLPAASGAAYGITTDEMAYFANRGSTAASDVHCQTTKVYNRVIAAGATLVEPLEITMGRGSGGATYNRIQHFIRCFGIIL</sequence>
<proteinExistence type="predicted"/>
<dbReference type="RefSeq" id="WP_210154852.1">
    <property type="nucleotide sequence ID" value="NZ_JAFCNB010000003.1"/>
</dbReference>